<dbReference type="SUPFAM" id="SSF103511">
    <property type="entry name" value="Chlorophyll a-b binding protein"/>
    <property type="match status" value="1"/>
</dbReference>
<keyword evidence="3" id="KW-0602">Photosynthesis</keyword>
<dbReference type="GeneID" id="17277409"/>
<evidence type="ECO:0000256" key="5">
    <source>
        <dbReference type="PIRSR" id="PIRSR601344-1"/>
    </source>
</evidence>
<keyword evidence="5" id="KW-0157">Chromophore</keyword>
<evidence type="ECO:0000256" key="2">
    <source>
        <dbReference type="ARBA" id="ARBA00022528"/>
    </source>
</evidence>
<sequence length="299" mass="31728">MVLAPISPLSLHAPAVAMRAGAPVMPAEPPTFDEMVASKKRLIDAHAADVDASLEWLGATLRAKEARTWGDAPGADLSVFNSLKLPGDVGFDPLNLAETEAHLLAYREAEIKHGRLAMLGVAGWVGSELLHEPAAYLLGAQSMLDLTDGRAPSVLNGGLGQFGGAFWLAAVGVAALLESATVKEQFEGWQSADKAWNYSPGDYGFDPLDLRGAIAKFWVERSDVAPASEAERMELLANVKANIDTAEITHGRVAMLAITGFALQEAVWHTAVVDQSPIFFATPVYHGIASLFGAIRGAF</sequence>
<keyword evidence="7" id="KW-1185">Reference proteome</keyword>
<dbReference type="KEGG" id="ehx:EMIHUDRAFT_419743"/>
<dbReference type="GO" id="GO:0016020">
    <property type="term" value="C:membrane"/>
    <property type="evidence" value="ECO:0007669"/>
    <property type="project" value="InterPro"/>
</dbReference>
<dbReference type="GO" id="GO:0009765">
    <property type="term" value="P:photosynthesis, light harvesting"/>
    <property type="evidence" value="ECO:0007669"/>
    <property type="project" value="InterPro"/>
</dbReference>
<evidence type="ECO:0000256" key="4">
    <source>
        <dbReference type="ARBA" id="ARBA00022640"/>
    </source>
</evidence>
<dbReference type="GO" id="GO:0009507">
    <property type="term" value="C:chloroplast"/>
    <property type="evidence" value="ECO:0007669"/>
    <property type="project" value="UniProtKB-SubCell"/>
</dbReference>
<feature type="binding site" description="axial binding residue" evidence="5">
    <location>
        <position position="115"/>
    </location>
    <ligand>
        <name>chlorophyll b</name>
        <dbReference type="ChEBI" id="CHEBI:61721"/>
        <label>1</label>
    </ligand>
    <ligandPart>
        <name>Mg</name>
        <dbReference type="ChEBI" id="CHEBI:25107"/>
    </ligandPart>
</feature>
<dbReference type="KEGG" id="ehx:EMIHUDRAFT_434226"/>
<dbReference type="EnsemblProtists" id="EOD12013">
    <property type="protein sequence ID" value="EOD12013"/>
    <property type="gene ID" value="EMIHUDRAFT_419743"/>
</dbReference>
<dbReference type="PaxDb" id="2903-EOD12013"/>
<feature type="binding site" evidence="5">
    <location>
        <position position="247"/>
    </location>
    <ligand>
        <name>chlorophyll a</name>
        <dbReference type="ChEBI" id="CHEBI:58416"/>
        <label>1</label>
    </ligand>
</feature>
<feature type="binding site" evidence="5">
    <location>
        <position position="252"/>
    </location>
    <ligand>
        <name>chlorophyll a</name>
        <dbReference type="ChEBI" id="CHEBI:58416"/>
        <label>1</label>
    </ligand>
</feature>
<dbReference type="GeneID" id="17258164"/>
<evidence type="ECO:0000256" key="3">
    <source>
        <dbReference type="ARBA" id="ARBA00022531"/>
    </source>
</evidence>
<dbReference type="STRING" id="2903.R1DB89"/>
<evidence type="ECO:0000313" key="6">
    <source>
        <dbReference type="EnsemblProtists" id="EOD12013"/>
    </source>
</evidence>
<feature type="binding site" evidence="5">
    <location>
        <position position="113"/>
    </location>
    <ligand>
        <name>chlorophyll a</name>
        <dbReference type="ChEBI" id="CHEBI:58416"/>
        <label>1</label>
    </ligand>
</feature>
<dbReference type="PANTHER" id="PTHR21649">
    <property type="entry name" value="CHLOROPHYLL A/B BINDING PROTEIN"/>
    <property type="match status" value="1"/>
</dbReference>
<dbReference type="EnsemblProtists" id="EOD32137">
    <property type="protein sequence ID" value="EOD32137"/>
    <property type="gene ID" value="EMIHUDRAFT_434226"/>
</dbReference>
<dbReference type="eggNOG" id="ENOG502S4NG">
    <property type="taxonomic scope" value="Eukaryota"/>
</dbReference>
<comment type="subcellular location">
    <subcellularLocation>
        <location evidence="1">Plastid</location>
        <location evidence="1">Chloroplast</location>
    </subcellularLocation>
</comment>
<organism evidence="6 7">
    <name type="scientific">Emiliania huxleyi (strain CCMP1516)</name>
    <dbReference type="NCBI Taxonomy" id="280463"/>
    <lineage>
        <taxon>Eukaryota</taxon>
        <taxon>Haptista</taxon>
        <taxon>Haptophyta</taxon>
        <taxon>Prymnesiophyceae</taxon>
        <taxon>Isochrysidales</taxon>
        <taxon>Noelaerhabdaceae</taxon>
        <taxon>Emiliania</taxon>
    </lineage>
</organism>
<keyword evidence="5" id="KW-0148">Chlorophyll</keyword>
<dbReference type="AlphaFoldDB" id="A0A0D3IL78"/>
<evidence type="ECO:0000256" key="1">
    <source>
        <dbReference type="ARBA" id="ARBA00004229"/>
    </source>
</evidence>
<feature type="binding site" evidence="5">
    <location>
        <position position="264"/>
    </location>
    <ligand>
        <name>chlorophyll a</name>
        <dbReference type="ChEBI" id="CHEBI:58416"/>
        <label>1</label>
    </ligand>
</feature>
<dbReference type="RefSeq" id="XP_005784566.1">
    <property type="nucleotide sequence ID" value="XM_005784509.1"/>
</dbReference>
<proteinExistence type="predicted"/>
<reference evidence="7" key="1">
    <citation type="journal article" date="2013" name="Nature">
        <title>Pan genome of the phytoplankton Emiliania underpins its global distribution.</title>
        <authorList>
            <person name="Read B.A."/>
            <person name="Kegel J."/>
            <person name="Klute M.J."/>
            <person name="Kuo A."/>
            <person name="Lefebvre S.C."/>
            <person name="Maumus F."/>
            <person name="Mayer C."/>
            <person name="Miller J."/>
            <person name="Monier A."/>
            <person name="Salamov A."/>
            <person name="Young J."/>
            <person name="Aguilar M."/>
            <person name="Claverie J.M."/>
            <person name="Frickenhaus S."/>
            <person name="Gonzalez K."/>
            <person name="Herman E.K."/>
            <person name="Lin Y.C."/>
            <person name="Napier J."/>
            <person name="Ogata H."/>
            <person name="Sarno A.F."/>
            <person name="Shmutz J."/>
            <person name="Schroeder D."/>
            <person name="de Vargas C."/>
            <person name="Verret F."/>
            <person name="von Dassow P."/>
            <person name="Valentin K."/>
            <person name="Van de Peer Y."/>
            <person name="Wheeler G."/>
            <person name="Dacks J.B."/>
            <person name="Delwiche C.F."/>
            <person name="Dyhrman S.T."/>
            <person name="Glockner G."/>
            <person name="John U."/>
            <person name="Richards T."/>
            <person name="Worden A.Z."/>
            <person name="Zhang X."/>
            <person name="Grigoriev I.V."/>
            <person name="Allen A.E."/>
            <person name="Bidle K."/>
            <person name="Borodovsky M."/>
            <person name="Bowler C."/>
            <person name="Brownlee C."/>
            <person name="Cock J.M."/>
            <person name="Elias M."/>
            <person name="Gladyshev V.N."/>
            <person name="Groth M."/>
            <person name="Guda C."/>
            <person name="Hadaegh A."/>
            <person name="Iglesias-Rodriguez M.D."/>
            <person name="Jenkins J."/>
            <person name="Jones B.M."/>
            <person name="Lawson T."/>
            <person name="Leese F."/>
            <person name="Lindquist E."/>
            <person name="Lobanov A."/>
            <person name="Lomsadze A."/>
            <person name="Malik S.B."/>
            <person name="Marsh M.E."/>
            <person name="Mackinder L."/>
            <person name="Mock T."/>
            <person name="Mueller-Roeber B."/>
            <person name="Pagarete A."/>
            <person name="Parker M."/>
            <person name="Probert I."/>
            <person name="Quesneville H."/>
            <person name="Raines C."/>
            <person name="Rensing S.A."/>
            <person name="Riano-Pachon D.M."/>
            <person name="Richier S."/>
            <person name="Rokitta S."/>
            <person name="Shiraiwa Y."/>
            <person name="Soanes D.M."/>
            <person name="van der Giezen M."/>
            <person name="Wahlund T.M."/>
            <person name="Williams B."/>
            <person name="Wilson W."/>
            <person name="Wolfe G."/>
            <person name="Wurch L.L."/>
        </authorList>
    </citation>
    <scope>NUCLEOTIDE SEQUENCE</scope>
</reference>
<dbReference type="Proteomes" id="UP000013827">
    <property type="component" value="Unassembled WGS sequence"/>
</dbReference>
<dbReference type="RefSeq" id="XP_005764442.1">
    <property type="nucleotide sequence ID" value="XM_005764385.1"/>
</dbReference>
<protein>
    <recommendedName>
        <fullName evidence="8">Light harvesting protein</fullName>
    </recommendedName>
</protein>
<dbReference type="HOGENOM" id="CLU_932024_0_0_1"/>
<evidence type="ECO:0000313" key="7">
    <source>
        <dbReference type="Proteomes" id="UP000013827"/>
    </source>
</evidence>
<evidence type="ECO:0008006" key="8">
    <source>
        <dbReference type="Google" id="ProtNLM"/>
    </source>
</evidence>
<dbReference type="Gene3D" id="1.10.3460.10">
    <property type="entry name" value="Chlorophyll a/b binding protein domain"/>
    <property type="match status" value="1"/>
</dbReference>
<keyword evidence="2" id="KW-0150">Chloroplast</keyword>
<reference evidence="6" key="2">
    <citation type="submission" date="2024-10" db="UniProtKB">
        <authorList>
            <consortium name="EnsemblProtists"/>
        </authorList>
    </citation>
    <scope>IDENTIFICATION</scope>
</reference>
<keyword evidence="4" id="KW-0934">Plastid</keyword>
<dbReference type="InterPro" id="IPR001344">
    <property type="entry name" value="Chloro_AB-bd_pln"/>
</dbReference>
<dbReference type="GO" id="GO:0016168">
    <property type="term" value="F:chlorophyll binding"/>
    <property type="evidence" value="ECO:0007669"/>
    <property type="project" value="UniProtKB-KW"/>
</dbReference>
<feature type="binding site" evidence="5">
    <location>
        <position position="110"/>
    </location>
    <ligand>
        <name>chlorophyll a</name>
        <dbReference type="ChEBI" id="CHEBI:58416"/>
        <label>1</label>
    </ligand>
</feature>
<accession>A0A0D3IL78</accession>
<feature type="binding site" description="axial binding residue" evidence="5">
    <location>
        <position position="187"/>
    </location>
    <ligand>
        <name>chlorophyll b</name>
        <dbReference type="ChEBI" id="CHEBI:61721"/>
        <label>1</label>
    </ligand>
    <ligandPart>
        <name>Mg</name>
        <dbReference type="ChEBI" id="CHEBI:25107"/>
    </ligandPart>
</feature>
<name>A0A0D3IL78_EMIH1</name>
<dbReference type="InterPro" id="IPR022796">
    <property type="entry name" value="Chloroa_b-bind"/>
</dbReference>
<dbReference type="Pfam" id="PF00504">
    <property type="entry name" value="Chloroa_b-bind"/>
    <property type="match status" value="2"/>
</dbReference>